<keyword evidence="2" id="KW-0472">Membrane</keyword>
<feature type="coiled-coil region" evidence="1">
    <location>
        <begin position="399"/>
        <end position="440"/>
    </location>
</feature>
<organism evidence="3 4">
    <name type="scientific">Crocosphaera watsonii WH 0402</name>
    <dbReference type="NCBI Taxonomy" id="1284629"/>
    <lineage>
        <taxon>Bacteria</taxon>
        <taxon>Bacillati</taxon>
        <taxon>Cyanobacteriota</taxon>
        <taxon>Cyanophyceae</taxon>
        <taxon>Oscillatoriophycideae</taxon>
        <taxon>Chroococcales</taxon>
        <taxon>Aphanothecaceae</taxon>
        <taxon>Crocosphaera</taxon>
    </lineage>
</organism>
<name>T2JNT4_CROWT</name>
<dbReference type="EMBL" id="CAQN01000463">
    <property type="protein sequence ID" value="CCQ66706.1"/>
    <property type="molecule type" value="Genomic_DNA"/>
</dbReference>
<reference evidence="3 4" key="1">
    <citation type="submission" date="2013-01" db="EMBL/GenBank/DDBJ databases">
        <authorList>
            <person name="Bench S."/>
        </authorList>
    </citation>
    <scope>NUCLEOTIDE SEQUENCE [LARGE SCALE GENOMIC DNA]</scope>
    <source>
        <strain evidence="3 4">WH 0402</strain>
    </source>
</reference>
<proteinExistence type="predicted"/>
<feature type="coiled-coil region" evidence="1">
    <location>
        <begin position="206"/>
        <end position="233"/>
    </location>
</feature>
<evidence type="ECO:0000256" key="1">
    <source>
        <dbReference type="SAM" id="Coils"/>
    </source>
</evidence>
<dbReference type="PANTHER" id="PTHR32309:SF13">
    <property type="entry name" value="FERRIC ENTEROBACTIN TRANSPORT PROTEIN FEPE"/>
    <property type="match status" value="1"/>
</dbReference>
<dbReference type="PANTHER" id="PTHR32309">
    <property type="entry name" value="TYROSINE-PROTEIN KINASE"/>
    <property type="match status" value="1"/>
</dbReference>
<evidence type="ECO:0000313" key="3">
    <source>
        <dbReference type="EMBL" id="CCQ66706.1"/>
    </source>
</evidence>
<protein>
    <recommendedName>
        <fullName evidence="5">Lipopolysaccharide biosynthesis</fullName>
    </recommendedName>
</protein>
<gene>
    <name evidence="3" type="ORF">CWATWH0402_2584</name>
</gene>
<keyword evidence="2" id="KW-0812">Transmembrane</keyword>
<comment type="caution">
    <text evidence="3">The sequence shown here is derived from an EMBL/GenBank/DDBJ whole genome shotgun (WGS) entry which is preliminary data.</text>
</comment>
<evidence type="ECO:0000313" key="4">
    <source>
        <dbReference type="Proteomes" id="UP000018130"/>
    </source>
</evidence>
<evidence type="ECO:0000256" key="2">
    <source>
        <dbReference type="SAM" id="Phobius"/>
    </source>
</evidence>
<dbReference type="RefSeq" id="WP_048325011.1">
    <property type="nucleotide sequence ID" value="NZ_CAQN01000463.1"/>
</dbReference>
<dbReference type="AlphaFoldDB" id="T2JNT4"/>
<dbReference type="GO" id="GO:0005886">
    <property type="term" value="C:plasma membrane"/>
    <property type="evidence" value="ECO:0007669"/>
    <property type="project" value="TreeGrafter"/>
</dbReference>
<reference evidence="3 4" key="2">
    <citation type="submission" date="2013-09" db="EMBL/GenBank/DDBJ databases">
        <title>Whole genome comparison of six Crocosphaera watsonii strains with differing phenotypes.</title>
        <authorList>
            <person name="Bench S.R."/>
            <person name="Heller P."/>
            <person name="Frank I."/>
            <person name="Arciniega M."/>
            <person name="Shilova I.N."/>
            <person name="Zehr J.P."/>
        </authorList>
    </citation>
    <scope>NUCLEOTIDE SEQUENCE [LARGE SCALE GENOMIC DNA]</scope>
    <source>
        <strain evidence="3 4">WH 0402</strain>
    </source>
</reference>
<dbReference type="Proteomes" id="UP000018130">
    <property type="component" value="Unassembled WGS sequence"/>
</dbReference>
<keyword evidence="1" id="KW-0175">Coiled coil</keyword>
<accession>T2JNT4</accession>
<dbReference type="InterPro" id="IPR050445">
    <property type="entry name" value="Bact_polysacc_biosynth/exp"/>
</dbReference>
<keyword evidence="2" id="KW-1133">Transmembrane helix</keyword>
<dbReference type="GO" id="GO:0004713">
    <property type="term" value="F:protein tyrosine kinase activity"/>
    <property type="evidence" value="ECO:0007669"/>
    <property type="project" value="TreeGrafter"/>
</dbReference>
<feature type="transmembrane region" description="Helical" evidence="2">
    <location>
        <begin position="50"/>
        <end position="69"/>
    </location>
</feature>
<evidence type="ECO:0008006" key="5">
    <source>
        <dbReference type="Google" id="ProtNLM"/>
    </source>
</evidence>
<sequence length="555" mass="63047">MSIRNTINSLKANGNQPEPNQNIISYVGKQDEEEISLSWTQIKCWFRRRVWLVGSVFLVVSGSAIAYAWSRPPVYEESFKLLIEIPSETSPIPGLGSAIANLGGLSAPDESYVLTQIQVLYGYKIIAPVLEKIQERYPPETEEDVIKYESFVQNSLRINNPKDTNIIQITYSAQDPKKVNFVLSELANTYLEYSQQAPQNKQTQGLRFVEMQLPELQDKVSQLEGELKRFRQRHNIVDPESQSRLLTTNLTRLIEKQQENRAQLYQAQIRYGNLQQQLGMDKEQARILAALSQSPRYMSLLAKLREVDTKLAAETTRFTGDNPAIRKLNQERLNLLPLIAEEARTILGNVPQDLSANLTSLASPNTIRLEILGELLKTETMIQEQQVRQRELMNTEMKMRREIDNLAEIIREYVDLTRKLEIANNNLTRYLATQQELELEVAKTINPWSLVSEIRTPEEPISSPRKMSVLGVFAGLMLGVGAGLLADKIIDSFHSADELREETKLPLLGTIPALKYDVGRAEGMLLQNDPNFSMFFGSILLSSHQYFLPPILTKS</sequence>